<dbReference type="InterPro" id="IPR053002">
    <property type="entry name" value="Metalloproteinase_M10B"/>
</dbReference>
<accession>A0A6G1HVB6</accession>
<dbReference type="InterPro" id="IPR036404">
    <property type="entry name" value="Jacalin-like_lectin_dom_sf"/>
</dbReference>
<dbReference type="Pfam" id="PF12044">
    <property type="entry name" value="Metallopep"/>
    <property type="match status" value="1"/>
</dbReference>
<dbReference type="PANTHER" id="PTHR21054:SF2">
    <property type="entry name" value="MIP04191P"/>
    <property type="match status" value="1"/>
</dbReference>
<evidence type="ECO:0000313" key="2">
    <source>
        <dbReference type="EMBL" id="KAF2399874.1"/>
    </source>
</evidence>
<organism evidence="2 3">
    <name type="scientific">Trichodelitschia bisporula</name>
    <dbReference type="NCBI Taxonomy" id="703511"/>
    <lineage>
        <taxon>Eukaryota</taxon>
        <taxon>Fungi</taxon>
        <taxon>Dikarya</taxon>
        <taxon>Ascomycota</taxon>
        <taxon>Pezizomycotina</taxon>
        <taxon>Dothideomycetes</taxon>
        <taxon>Dothideomycetes incertae sedis</taxon>
        <taxon>Phaeotrichales</taxon>
        <taxon>Phaeotrichaceae</taxon>
        <taxon>Trichodelitschia</taxon>
    </lineage>
</organism>
<dbReference type="OrthoDB" id="74460at2759"/>
<dbReference type="AlphaFoldDB" id="A0A6G1HVB6"/>
<feature type="domain" description="Jacalin-type lectin" evidence="1">
    <location>
        <begin position="593"/>
        <end position="697"/>
    </location>
</feature>
<name>A0A6G1HVB6_9PEZI</name>
<dbReference type="InterPro" id="IPR021917">
    <property type="entry name" value="Unchr_Zn-peptidase-like"/>
</dbReference>
<dbReference type="Gene3D" id="2.100.10.30">
    <property type="entry name" value="Jacalin-like lectin domain"/>
    <property type="match status" value="1"/>
</dbReference>
<keyword evidence="3" id="KW-1185">Reference proteome</keyword>
<protein>
    <recommendedName>
        <fullName evidence="1">Jacalin-type lectin domain-containing protein</fullName>
    </recommendedName>
</protein>
<dbReference type="InterPro" id="IPR001229">
    <property type="entry name" value="Jacalin-like_lectin_dom"/>
</dbReference>
<sequence>MTRRSNGHSPPPLSYYAPHVTSIRDGYTVHQKVLLIKGQIGDPEKIGELNKSSNQLPTPKLVDGEVLIHHHQDSFPPIRVPVVDSRFKALVHLQAGRNNLCLEFFKARASTSNLSVPEGHKNWVTYSYLPMNASPPLHLALLLAKDSPGTFDAVPARIAAEGNDLETAKRKFRMAAYLWQAYTAEQMGRHGFHGRCFRFEEEWQTSTLAHDDPPQMRSEARIHVIRLDETLAELRSEQYAQKDCDTTGGLFQIAKEACKAHFPQIPGQKQYVACMYLDTHWDQNKILAHAAAGGSDESMGLAVFGSHALQAYPASVHDVIPTFSDCTRTDTQFVANELQQSGSVWEAATAAISAHLHQVGHAFGLPHRTHGIMAREFAPLNRSFTVGEPYSTRTRAAGRRVCPSSQEAKWHRTDCLRFRYHPCFRHNLDSVGRPIPPESSAGITIWTTEHGPMAKAETGIAWIELYRDDEELSEAFKELIPHPGMPGSASPPSLNCPTRYKLDEVELRDLLKQSAGLEKNGFKRLRLKIYSTAGGCYEVDDLSRLTSKEMRVKLPSGQTGFRGGVVGPGRINKQETILDTVCRRGQPKMLLGIRVYFDTAIDGLEFLYEDSSSQLIGNRGNQSEDFTFDIRRGETFAGFYVRCGTAIDALQVIATTTGRKSPLFGNISAAGGYFLMPPYGYQVVGITTTSNPSLDSMQLIITR</sequence>
<dbReference type="SUPFAM" id="SSF51101">
    <property type="entry name" value="Mannose-binding lectins"/>
    <property type="match status" value="1"/>
</dbReference>
<dbReference type="GO" id="GO:0005737">
    <property type="term" value="C:cytoplasm"/>
    <property type="evidence" value="ECO:0007669"/>
    <property type="project" value="TreeGrafter"/>
</dbReference>
<evidence type="ECO:0000313" key="3">
    <source>
        <dbReference type="Proteomes" id="UP000799640"/>
    </source>
</evidence>
<evidence type="ECO:0000259" key="1">
    <source>
        <dbReference type="Pfam" id="PF01419"/>
    </source>
</evidence>
<dbReference type="EMBL" id="ML996696">
    <property type="protein sequence ID" value="KAF2399874.1"/>
    <property type="molecule type" value="Genomic_DNA"/>
</dbReference>
<reference evidence="2" key="1">
    <citation type="journal article" date="2020" name="Stud. Mycol.">
        <title>101 Dothideomycetes genomes: a test case for predicting lifestyles and emergence of pathogens.</title>
        <authorList>
            <person name="Haridas S."/>
            <person name="Albert R."/>
            <person name="Binder M."/>
            <person name="Bloem J."/>
            <person name="Labutti K."/>
            <person name="Salamov A."/>
            <person name="Andreopoulos B."/>
            <person name="Baker S."/>
            <person name="Barry K."/>
            <person name="Bills G."/>
            <person name="Bluhm B."/>
            <person name="Cannon C."/>
            <person name="Castanera R."/>
            <person name="Culley D."/>
            <person name="Daum C."/>
            <person name="Ezra D."/>
            <person name="Gonzalez J."/>
            <person name="Henrissat B."/>
            <person name="Kuo A."/>
            <person name="Liang C."/>
            <person name="Lipzen A."/>
            <person name="Lutzoni F."/>
            <person name="Magnuson J."/>
            <person name="Mondo S."/>
            <person name="Nolan M."/>
            <person name="Ohm R."/>
            <person name="Pangilinan J."/>
            <person name="Park H.-J."/>
            <person name="Ramirez L."/>
            <person name="Alfaro M."/>
            <person name="Sun H."/>
            <person name="Tritt A."/>
            <person name="Yoshinaga Y."/>
            <person name="Zwiers L.-H."/>
            <person name="Turgeon B."/>
            <person name="Goodwin S."/>
            <person name="Spatafora J."/>
            <person name="Crous P."/>
            <person name="Grigoriev I."/>
        </authorList>
    </citation>
    <scope>NUCLEOTIDE SEQUENCE</scope>
    <source>
        <strain evidence="2">CBS 262.69</strain>
    </source>
</reference>
<gene>
    <name evidence="2" type="ORF">EJ06DRAFT_477685</name>
</gene>
<dbReference type="Proteomes" id="UP000799640">
    <property type="component" value="Unassembled WGS sequence"/>
</dbReference>
<proteinExistence type="predicted"/>
<dbReference type="PANTHER" id="PTHR21054">
    <property type="entry name" value="ZINC METALLOPROTEINASE-RELATED"/>
    <property type="match status" value="1"/>
</dbReference>
<dbReference type="Pfam" id="PF01419">
    <property type="entry name" value="Jacalin"/>
    <property type="match status" value="1"/>
</dbReference>